<dbReference type="InterPro" id="IPR027843">
    <property type="entry name" value="DUF4440"/>
</dbReference>
<organism evidence="2 3">
    <name type="scientific">Flagellimonas meridianipacifica</name>
    <dbReference type="NCBI Taxonomy" id="1080225"/>
    <lineage>
        <taxon>Bacteria</taxon>
        <taxon>Pseudomonadati</taxon>
        <taxon>Bacteroidota</taxon>
        <taxon>Flavobacteriia</taxon>
        <taxon>Flavobacteriales</taxon>
        <taxon>Flavobacteriaceae</taxon>
        <taxon>Flagellimonas</taxon>
    </lineage>
</organism>
<sequence>MKIHQSILVLISIYLLGCEPKNSVDHNALMTSIETFNKAFSEGDLKVLDSMTTANYLHTNGSSKVIGKKGWFNYLEKRSKRLQSGEIEVLNYKLDETKIEYFGNSAIVTGKVSVKVKDSLGSKENKYRITNLWVYENETWKRAGFHDGKIK</sequence>
<dbReference type="Gene3D" id="3.10.450.50">
    <property type="match status" value="1"/>
</dbReference>
<dbReference type="AlphaFoldDB" id="A0A2T0MJB5"/>
<dbReference type="Proteomes" id="UP000237640">
    <property type="component" value="Unassembled WGS sequence"/>
</dbReference>
<comment type="caution">
    <text evidence="2">The sequence shown here is derived from an EMBL/GenBank/DDBJ whole genome shotgun (WGS) entry which is preliminary data.</text>
</comment>
<proteinExistence type="predicted"/>
<dbReference type="SUPFAM" id="SSF54427">
    <property type="entry name" value="NTF2-like"/>
    <property type="match status" value="1"/>
</dbReference>
<keyword evidence="3" id="KW-1185">Reference proteome</keyword>
<feature type="domain" description="DUF4440" evidence="1">
    <location>
        <begin position="32"/>
        <end position="141"/>
    </location>
</feature>
<gene>
    <name evidence="2" type="ORF">CLV81_1687</name>
</gene>
<dbReference type="EMBL" id="PVYX01000001">
    <property type="protein sequence ID" value="PRX57678.1"/>
    <property type="molecule type" value="Genomic_DNA"/>
</dbReference>
<dbReference type="Pfam" id="PF14534">
    <property type="entry name" value="DUF4440"/>
    <property type="match status" value="1"/>
</dbReference>
<evidence type="ECO:0000259" key="1">
    <source>
        <dbReference type="Pfam" id="PF14534"/>
    </source>
</evidence>
<dbReference type="OrthoDB" id="1155228at2"/>
<dbReference type="RefSeq" id="WP_158259100.1">
    <property type="nucleotide sequence ID" value="NZ_PVYX01000001.1"/>
</dbReference>
<reference evidence="2 3" key="1">
    <citation type="submission" date="2018-03" db="EMBL/GenBank/DDBJ databases">
        <title>Genomic Encyclopedia of Archaeal and Bacterial Type Strains, Phase II (KMG-II): from individual species to whole genera.</title>
        <authorList>
            <person name="Goeker M."/>
        </authorList>
    </citation>
    <scope>NUCLEOTIDE SEQUENCE [LARGE SCALE GENOMIC DNA]</scope>
    <source>
        <strain evidence="2 3">DSM 25027</strain>
    </source>
</reference>
<name>A0A2T0MJB5_9FLAO</name>
<dbReference type="InterPro" id="IPR032710">
    <property type="entry name" value="NTF2-like_dom_sf"/>
</dbReference>
<protein>
    <submittedName>
        <fullName evidence="2">Uncharacterized protein DUF4440</fullName>
    </submittedName>
</protein>
<evidence type="ECO:0000313" key="3">
    <source>
        <dbReference type="Proteomes" id="UP000237640"/>
    </source>
</evidence>
<accession>A0A2T0MJB5</accession>
<evidence type="ECO:0000313" key="2">
    <source>
        <dbReference type="EMBL" id="PRX57678.1"/>
    </source>
</evidence>